<dbReference type="EMBL" id="JBIPKE010000015">
    <property type="protein sequence ID" value="MFH6983514.1"/>
    <property type="molecule type" value="Genomic_DNA"/>
</dbReference>
<dbReference type="Pfam" id="PF20205">
    <property type="entry name" value="DUF6567"/>
    <property type="match status" value="1"/>
</dbReference>
<accession>A0ABW7N9T2</accession>
<evidence type="ECO:0000256" key="1">
    <source>
        <dbReference type="SAM" id="SignalP"/>
    </source>
</evidence>
<reference evidence="2 3" key="1">
    <citation type="journal article" date="2013" name="Int. J. Syst. Evol. Microbiol.">
        <title>Marinoscillum luteum sp. nov., isolated from marine sediment.</title>
        <authorList>
            <person name="Cha I.T."/>
            <person name="Park S.J."/>
            <person name="Kim S.J."/>
            <person name="Kim J.G."/>
            <person name="Jung M.Y."/>
            <person name="Shin K.S."/>
            <person name="Kwon K.K."/>
            <person name="Yang S.H."/>
            <person name="Seo Y.S."/>
            <person name="Rhee S.K."/>
        </authorList>
    </citation>
    <scope>NUCLEOTIDE SEQUENCE [LARGE SCALE GENOMIC DNA]</scope>
    <source>
        <strain evidence="2 3">KCTC 23939</strain>
    </source>
</reference>
<evidence type="ECO:0000313" key="2">
    <source>
        <dbReference type="EMBL" id="MFH6983514.1"/>
    </source>
</evidence>
<protein>
    <submittedName>
        <fullName evidence="2">DUF6567 family protein</fullName>
    </submittedName>
</protein>
<feature type="chain" id="PRO_5046795201" evidence="1">
    <location>
        <begin position="26"/>
        <end position="128"/>
    </location>
</feature>
<keyword evidence="3" id="KW-1185">Reference proteome</keyword>
<comment type="caution">
    <text evidence="2">The sequence shown here is derived from an EMBL/GenBank/DDBJ whole genome shotgun (WGS) entry which is preliminary data.</text>
</comment>
<sequence length="128" mass="13914">MKKLMNLSIPIILLVILSSCGASNAFILNQNQNATQVHLASGNYRVVDKVRGSADVSYVLVFGGMKKKQLFANAYADLMNNADLTTGSRALVNMVSEEHIGGVPPFFYKRTVTVSANIIEFDKTSSGR</sequence>
<evidence type="ECO:0000313" key="3">
    <source>
        <dbReference type="Proteomes" id="UP001610063"/>
    </source>
</evidence>
<name>A0ABW7N9T2_9BACT</name>
<dbReference type="InterPro" id="IPR046697">
    <property type="entry name" value="DUF6567"/>
</dbReference>
<dbReference type="PROSITE" id="PS51257">
    <property type="entry name" value="PROKAR_LIPOPROTEIN"/>
    <property type="match status" value="1"/>
</dbReference>
<dbReference type="RefSeq" id="WP_395417073.1">
    <property type="nucleotide sequence ID" value="NZ_JBIPKE010000015.1"/>
</dbReference>
<dbReference type="Proteomes" id="UP001610063">
    <property type="component" value="Unassembled WGS sequence"/>
</dbReference>
<keyword evidence="1" id="KW-0732">Signal</keyword>
<gene>
    <name evidence="2" type="ORF">ACHKAR_08700</name>
</gene>
<organism evidence="2 3">
    <name type="scientific">Marinoscillum luteum</name>
    <dbReference type="NCBI Taxonomy" id="861051"/>
    <lineage>
        <taxon>Bacteria</taxon>
        <taxon>Pseudomonadati</taxon>
        <taxon>Bacteroidota</taxon>
        <taxon>Cytophagia</taxon>
        <taxon>Cytophagales</taxon>
        <taxon>Reichenbachiellaceae</taxon>
        <taxon>Marinoscillum</taxon>
    </lineage>
</organism>
<feature type="signal peptide" evidence="1">
    <location>
        <begin position="1"/>
        <end position="25"/>
    </location>
</feature>
<proteinExistence type="predicted"/>